<dbReference type="PANTHER" id="PTHR33375:SF7">
    <property type="entry name" value="CHROMOSOME 2-PARTITIONING PROTEIN PARB-RELATED"/>
    <property type="match status" value="1"/>
</dbReference>
<dbReference type="EMBL" id="JBGBZJ010000002">
    <property type="protein sequence ID" value="MEY9451525.1"/>
    <property type="molecule type" value="Genomic_DNA"/>
</dbReference>
<keyword evidence="1" id="KW-0175">Coiled coil</keyword>
<proteinExistence type="predicted"/>
<sequence>MELERDGEGRETGHYFVTIGEGRRLAQLLRVRRRQIKKADLIRCVLDTEHDAHEISLAENVIRSSMHPADEFEAFALLHNEKGMAADDIAARFGVTPAVVKERLKLAAVSPALMAVYREGGLSLEQVMAFTLTDDHARQQEVWQGLGWDKGADAIRRALTEGQVDAGDRRGRFVGADAYVAAGGVITRDLFDDENGGYFADPALLDRLVLAKLEQEAQAVRAEGWVWVTVTPEYDFRATSTMRRVYPSEPELSTKAQRKLEKLAAEYDELEALAENEELTEAMQARVSQLETEMEAVKGQPVYDTADIAAGGAFVSLGYEGGVRVERGFIRKEDEAAMAGRGEPETDGASEGRESIASLPEKLVAQLTAHRTAVLREAVAQRPDIAFIAVVHAFAASTFYVGSRISCLDISARTVYLSGYVAGMDESPQARACGDRQAELAKALPAYVQDLWDALLGFTQEQLMRLLAHCAALTVDAVVRPGASSPQPLKHAEALSQAVSLDMTAHWQPTATNYLGQVTKAVIVEAVREGVSEEAAAQLADLKKPAMAEAAERLLADKGWLPQVLRLPQRQVGDAMAA</sequence>
<dbReference type="Gene3D" id="1.10.10.2830">
    <property type="match status" value="1"/>
</dbReference>
<evidence type="ECO:0000313" key="3">
    <source>
        <dbReference type="Proteomes" id="UP001565369"/>
    </source>
</evidence>
<reference evidence="2 3" key="1">
    <citation type="submission" date="2024-07" db="EMBL/GenBank/DDBJ databases">
        <title>Genomic Encyclopedia of Type Strains, Phase V (KMG-V): Genome sequencing to study the core and pangenomes of soil and plant-associated prokaryotes.</title>
        <authorList>
            <person name="Whitman W."/>
        </authorList>
    </citation>
    <scope>NUCLEOTIDE SEQUENCE [LARGE SCALE GENOMIC DNA]</scope>
    <source>
        <strain evidence="2 3">USDA 152</strain>
    </source>
</reference>
<feature type="coiled-coil region" evidence="1">
    <location>
        <begin position="253"/>
        <end position="300"/>
    </location>
</feature>
<dbReference type="Proteomes" id="UP001565369">
    <property type="component" value="Unassembled WGS sequence"/>
</dbReference>
<dbReference type="PANTHER" id="PTHR33375">
    <property type="entry name" value="CHROMOSOME-PARTITIONING PROTEIN PARB-RELATED"/>
    <property type="match status" value="1"/>
</dbReference>
<name>A0ABV4FIX6_9BRAD</name>
<keyword evidence="3" id="KW-1185">Reference proteome</keyword>
<organism evidence="2 3">
    <name type="scientific">Bradyrhizobium ottawaense</name>
    <dbReference type="NCBI Taxonomy" id="931866"/>
    <lineage>
        <taxon>Bacteria</taxon>
        <taxon>Pseudomonadati</taxon>
        <taxon>Pseudomonadota</taxon>
        <taxon>Alphaproteobacteria</taxon>
        <taxon>Hyphomicrobiales</taxon>
        <taxon>Nitrobacteraceae</taxon>
        <taxon>Bradyrhizobium</taxon>
    </lineage>
</organism>
<accession>A0ABV4FIX6</accession>
<dbReference type="InterPro" id="IPR050336">
    <property type="entry name" value="Chromosome_partition/occlusion"/>
</dbReference>
<evidence type="ECO:0000256" key="1">
    <source>
        <dbReference type="SAM" id="Coils"/>
    </source>
</evidence>
<dbReference type="RefSeq" id="WP_340672734.1">
    <property type="nucleotide sequence ID" value="NZ_CP150124.1"/>
</dbReference>
<protein>
    <submittedName>
        <fullName evidence="2">ParB family chromosome partitioning protein</fullName>
    </submittedName>
</protein>
<gene>
    <name evidence="2" type="ORF">ABIG07_000473</name>
</gene>
<dbReference type="SUPFAM" id="SSF109709">
    <property type="entry name" value="KorB DNA-binding domain-like"/>
    <property type="match status" value="1"/>
</dbReference>
<comment type="caution">
    <text evidence="2">The sequence shown here is derived from an EMBL/GenBank/DDBJ whole genome shotgun (WGS) entry which is preliminary data.</text>
</comment>
<evidence type="ECO:0000313" key="2">
    <source>
        <dbReference type="EMBL" id="MEY9451525.1"/>
    </source>
</evidence>